<evidence type="ECO:0000256" key="3">
    <source>
        <dbReference type="ARBA" id="ARBA00023012"/>
    </source>
</evidence>
<dbReference type="Pfam" id="PF00072">
    <property type="entry name" value="Response_reg"/>
    <property type="match status" value="1"/>
</dbReference>
<evidence type="ECO:0000256" key="5">
    <source>
        <dbReference type="ARBA" id="ARBA00023159"/>
    </source>
</evidence>
<dbReference type="GO" id="GO:0003677">
    <property type="term" value="F:DNA binding"/>
    <property type="evidence" value="ECO:0007669"/>
    <property type="project" value="InterPro"/>
</dbReference>
<keyword evidence="2" id="KW-0597">Phosphoprotein</keyword>
<evidence type="ECO:0000259" key="10">
    <source>
        <dbReference type="PROSITE" id="PS50110"/>
    </source>
</evidence>
<name>A0A8X8ZT11_SALSN</name>
<feature type="region of interest" description="Disordered" evidence="9">
    <location>
        <begin position="531"/>
        <end position="563"/>
    </location>
</feature>
<dbReference type="GO" id="GO:0005634">
    <property type="term" value="C:nucleus"/>
    <property type="evidence" value="ECO:0007669"/>
    <property type="project" value="UniProtKB-SubCell"/>
</dbReference>
<evidence type="ECO:0000313" key="13">
    <source>
        <dbReference type="Proteomes" id="UP000298416"/>
    </source>
</evidence>
<dbReference type="NCBIfam" id="TIGR01557">
    <property type="entry name" value="myb_SHAQKYF"/>
    <property type="match status" value="1"/>
</dbReference>
<comment type="caution">
    <text evidence="12">The sequence shown here is derived from an EMBL/GenBank/DDBJ whole genome shotgun (WGS) entry which is preliminary data.</text>
</comment>
<dbReference type="PANTHER" id="PTHR43874">
    <property type="entry name" value="TWO-COMPONENT RESPONSE REGULATOR"/>
    <property type="match status" value="1"/>
</dbReference>
<dbReference type="SUPFAM" id="SSF46689">
    <property type="entry name" value="Homeodomain-like"/>
    <property type="match status" value="1"/>
</dbReference>
<evidence type="ECO:0000256" key="2">
    <source>
        <dbReference type="ARBA" id="ARBA00022553"/>
    </source>
</evidence>
<dbReference type="GO" id="GO:0000160">
    <property type="term" value="P:phosphorelay signal transduction system"/>
    <property type="evidence" value="ECO:0007669"/>
    <property type="project" value="UniProtKB-KW"/>
</dbReference>
<feature type="compositionally biased region" description="Basic residues" evidence="9">
    <location>
        <begin position="371"/>
        <end position="380"/>
    </location>
</feature>
<evidence type="ECO:0000256" key="8">
    <source>
        <dbReference type="PROSITE-ProRule" id="PRU00169"/>
    </source>
</evidence>
<evidence type="ECO:0000259" key="11">
    <source>
        <dbReference type="PROSITE" id="PS51294"/>
    </source>
</evidence>
<dbReference type="SUPFAM" id="SSF52172">
    <property type="entry name" value="CheY-like"/>
    <property type="match status" value="2"/>
</dbReference>
<dbReference type="InterPro" id="IPR006447">
    <property type="entry name" value="Myb_dom_plants"/>
</dbReference>
<dbReference type="PANTHER" id="PTHR43874:SF87">
    <property type="entry name" value="HTH MYB-TYPE DOMAIN-CONTAINING PROTEIN"/>
    <property type="match status" value="1"/>
</dbReference>
<keyword evidence="4" id="KW-0805">Transcription regulation</keyword>
<gene>
    <name evidence="12" type="ORF">SASPL_123262</name>
</gene>
<feature type="region of interest" description="Disordered" evidence="9">
    <location>
        <begin position="360"/>
        <end position="398"/>
    </location>
</feature>
<organism evidence="12">
    <name type="scientific">Salvia splendens</name>
    <name type="common">Scarlet sage</name>
    <dbReference type="NCBI Taxonomy" id="180675"/>
    <lineage>
        <taxon>Eukaryota</taxon>
        <taxon>Viridiplantae</taxon>
        <taxon>Streptophyta</taxon>
        <taxon>Embryophyta</taxon>
        <taxon>Tracheophyta</taxon>
        <taxon>Spermatophyta</taxon>
        <taxon>Magnoliopsida</taxon>
        <taxon>eudicotyledons</taxon>
        <taxon>Gunneridae</taxon>
        <taxon>Pentapetalae</taxon>
        <taxon>asterids</taxon>
        <taxon>lamiids</taxon>
        <taxon>Lamiales</taxon>
        <taxon>Lamiaceae</taxon>
        <taxon>Nepetoideae</taxon>
        <taxon>Mentheae</taxon>
        <taxon>Salviinae</taxon>
        <taxon>Salvia</taxon>
        <taxon>Salvia subgen. Calosphace</taxon>
        <taxon>core Calosphace</taxon>
    </lineage>
</organism>
<keyword evidence="5" id="KW-0010">Activator</keyword>
<feature type="domain" description="HTH myb-type" evidence="11">
    <location>
        <begin position="409"/>
        <end position="460"/>
    </location>
</feature>
<dbReference type="FunFam" id="1.10.10.60:FF:000007">
    <property type="entry name" value="Two-component response regulator"/>
    <property type="match status" value="1"/>
</dbReference>
<comment type="caution">
    <text evidence="8">Lacks conserved residue(s) required for the propagation of feature annotation.</text>
</comment>
<evidence type="ECO:0000313" key="12">
    <source>
        <dbReference type="EMBL" id="KAG6415843.1"/>
    </source>
</evidence>
<accession>A0A8X8ZT11</accession>
<dbReference type="InterPro" id="IPR011006">
    <property type="entry name" value="CheY-like_superfamily"/>
</dbReference>
<feature type="compositionally biased region" description="Polar residues" evidence="9">
    <location>
        <begin position="531"/>
        <end position="552"/>
    </location>
</feature>
<feature type="compositionally biased region" description="Basic and acidic residues" evidence="9">
    <location>
        <begin position="553"/>
        <end position="563"/>
    </location>
</feature>
<dbReference type="InterPro" id="IPR017930">
    <property type="entry name" value="Myb_dom"/>
</dbReference>
<evidence type="ECO:0000256" key="7">
    <source>
        <dbReference type="ARBA" id="ARBA00023242"/>
    </source>
</evidence>
<dbReference type="Pfam" id="PF00249">
    <property type="entry name" value="Myb_DNA-binding"/>
    <property type="match status" value="1"/>
</dbReference>
<evidence type="ECO:0000256" key="4">
    <source>
        <dbReference type="ARBA" id="ARBA00023015"/>
    </source>
</evidence>
<keyword evidence="13" id="KW-1185">Reference proteome</keyword>
<evidence type="ECO:0000256" key="1">
    <source>
        <dbReference type="ARBA" id="ARBA00004123"/>
    </source>
</evidence>
<dbReference type="SMART" id="SM00448">
    <property type="entry name" value="REC"/>
    <property type="match status" value="2"/>
</dbReference>
<dbReference type="InterPro" id="IPR045279">
    <property type="entry name" value="ARR-like"/>
</dbReference>
<reference evidence="12" key="2">
    <citation type="submission" date="2020-08" db="EMBL/GenBank/DDBJ databases">
        <title>Plant Genome Project.</title>
        <authorList>
            <person name="Zhang R.-G."/>
        </authorList>
    </citation>
    <scope>NUCLEOTIDE SEQUENCE</scope>
    <source>
        <strain evidence="12">Huo1</strain>
        <tissue evidence="12">Leaf</tissue>
    </source>
</reference>
<feature type="compositionally biased region" description="Polar residues" evidence="9">
    <location>
        <begin position="470"/>
        <end position="483"/>
    </location>
</feature>
<evidence type="ECO:0000256" key="6">
    <source>
        <dbReference type="ARBA" id="ARBA00023163"/>
    </source>
</evidence>
<feature type="region of interest" description="Disordered" evidence="9">
    <location>
        <begin position="461"/>
        <end position="512"/>
    </location>
</feature>
<feature type="domain" description="Response regulatory" evidence="10">
    <location>
        <begin position="213"/>
        <end position="327"/>
    </location>
</feature>
<dbReference type="InterPro" id="IPR001789">
    <property type="entry name" value="Sig_transdc_resp-reg_receiver"/>
</dbReference>
<dbReference type="Proteomes" id="UP000298416">
    <property type="component" value="Unassembled WGS sequence"/>
</dbReference>
<reference evidence="12" key="1">
    <citation type="submission" date="2018-01" db="EMBL/GenBank/DDBJ databases">
        <authorList>
            <person name="Mao J.F."/>
        </authorList>
    </citation>
    <scope>NUCLEOTIDE SEQUENCE</scope>
    <source>
        <strain evidence="12">Huo1</strain>
        <tissue evidence="12">Leaf</tissue>
    </source>
</reference>
<feature type="compositionally biased region" description="Polar residues" evidence="9">
    <location>
        <begin position="497"/>
        <end position="506"/>
    </location>
</feature>
<evidence type="ECO:0008006" key="14">
    <source>
        <dbReference type="Google" id="ProtNLM"/>
    </source>
</evidence>
<sequence>MWESGNFWTENINNAPVAFIHTTMHVLLVDHDAEALNIVNQLETLQYKVSCVELPYPSILMLANAKFDVVMANINSPDPQGLKSLLQHALNMCIPVVLMADDDNTLLRAIENEPFLCVKKPPPMEFLRYLSQHATREKTRMIREQDIITSNNLGSSVGGVENGKYKSRCRGRYEDYNQESNYLMSQNGNVRKKMCTEWTQELHAKFKDAVEQLGEGMDHDAEALINTAKQLELCQYKVTFVEHASAAIAMLATGKARFDVVMANIDSPDLHGFKLLQHAVYMCIPVVLMSEDDDAFIAMRALEHGAFLHIKKPMSMEFSRCLWQHVVREKTKMARDRNMFMASNNLGPIQGVEFREAVQLRDENPNPSMKNKGKYKSKGRGRSDDYGEEYDSGRMGHKGNVRRKMCTEWTQELHAKFMNAIEKLGEGRCFPKEILEMMNEPGLTRMQVASHLQKCRNDNWRAPEERKSTPHPQQACSSGSGPQSKPRRFGSKPLPLSETQTPNKMGNGSIPASYDYLHFLDMDSLANATNQQNCGEATSQSKSVWSSDTSNLDSDHSETKAKP</sequence>
<dbReference type="InterPro" id="IPR009057">
    <property type="entry name" value="Homeodomain-like_sf"/>
</dbReference>
<dbReference type="Gene3D" id="1.10.10.60">
    <property type="entry name" value="Homeodomain-like"/>
    <property type="match status" value="1"/>
</dbReference>
<dbReference type="PROSITE" id="PS51294">
    <property type="entry name" value="HTH_MYB"/>
    <property type="match status" value="1"/>
</dbReference>
<dbReference type="GO" id="GO:0009736">
    <property type="term" value="P:cytokinin-activated signaling pathway"/>
    <property type="evidence" value="ECO:0007669"/>
    <property type="project" value="InterPro"/>
</dbReference>
<evidence type="ECO:0000256" key="9">
    <source>
        <dbReference type="SAM" id="MobiDB-lite"/>
    </source>
</evidence>
<proteinExistence type="predicted"/>
<dbReference type="Gene3D" id="3.40.50.2300">
    <property type="match status" value="2"/>
</dbReference>
<keyword evidence="7" id="KW-0539">Nucleus</keyword>
<keyword evidence="3" id="KW-0902">Two-component regulatory system</keyword>
<dbReference type="PROSITE" id="PS50110">
    <property type="entry name" value="RESPONSE_REGULATORY"/>
    <property type="match status" value="1"/>
</dbReference>
<comment type="subcellular location">
    <subcellularLocation>
        <location evidence="1">Nucleus</location>
    </subcellularLocation>
</comment>
<dbReference type="EMBL" id="PNBA02000008">
    <property type="protein sequence ID" value="KAG6415843.1"/>
    <property type="molecule type" value="Genomic_DNA"/>
</dbReference>
<keyword evidence="6" id="KW-0804">Transcription</keyword>
<dbReference type="AlphaFoldDB" id="A0A8X8ZT11"/>
<dbReference type="InterPro" id="IPR001005">
    <property type="entry name" value="SANT/Myb"/>
</dbReference>
<protein>
    <recommendedName>
        <fullName evidence="14">Two-component response regulator ARR-B family</fullName>
    </recommendedName>
</protein>